<dbReference type="AlphaFoldDB" id="A0A1Z3HIB5"/>
<comment type="cofactor">
    <cofactor evidence="6">
        <name>a divalent metal cation</name>
        <dbReference type="ChEBI" id="CHEBI:60240"/>
    </cofactor>
</comment>
<gene>
    <name evidence="7" type="primary">nadK2</name>
    <name evidence="6" type="synonym">nadK</name>
    <name evidence="7" type="ORF">XM38_009580</name>
</gene>
<evidence type="ECO:0000256" key="2">
    <source>
        <dbReference type="ARBA" id="ARBA00022777"/>
    </source>
</evidence>
<feature type="binding site" evidence="6">
    <location>
        <position position="182"/>
    </location>
    <ligand>
        <name>NAD(+)</name>
        <dbReference type="ChEBI" id="CHEBI:57540"/>
    </ligand>
</feature>
<dbReference type="GO" id="GO:0005524">
    <property type="term" value="F:ATP binding"/>
    <property type="evidence" value="ECO:0007669"/>
    <property type="project" value="UniProtKB-KW"/>
</dbReference>
<dbReference type="InterPro" id="IPR017438">
    <property type="entry name" value="ATP-NAD_kinase_N"/>
</dbReference>
<feature type="binding site" evidence="6">
    <location>
        <position position="203"/>
    </location>
    <ligand>
        <name>NAD(+)</name>
        <dbReference type="ChEBI" id="CHEBI:57540"/>
    </ligand>
</feature>
<organism evidence="7 8">
    <name type="scientific">Halomicronema hongdechloris C2206</name>
    <dbReference type="NCBI Taxonomy" id="1641165"/>
    <lineage>
        <taxon>Bacteria</taxon>
        <taxon>Bacillati</taxon>
        <taxon>Cyanobacteriota</taxon>
        <taxon>Cyanophyceae</taxon>
        <taxon>Nodosilineales</taxon>
        <taxon>Nodosilineaceae</taxon>
        <taxon>Halomicronema</taxon>
    </lineage>
</organism>
<sequence>MGRRCSRNSLQFKGICRDLGQILQLKQVIIVHKATNRLSQQWAEQCAAELEALGCEVLLGPSGPKDNPYPVFLASAHRPIDLAIVFGGDGTALAAARHLATANIPILAVNVGGHLGFLTESSEELSDSQQVWQRLLHDRFAVQQRMMLQAQVHRGHRTNLEPMSDCFLALNEMCVKPASPDRMITSILEMEIDGEVVDQYQGDGLLISTPTGSTGYTVASGGPIVHPGMDALIVTPICPLSLSSRPIVLPPGSVVSVWPLADADLNTKLWMDGVLSTAIWPGQRVDVRQADCMAQFIVLRENYSYYRTLRGKLAWAGARINYTNNHRN</sequence>
<keyword evidence="6" id="KW-0963">Cytoplasm</keyword>
<keyword evidence="3 6" id="KW-0521">NADP</keyword>
<dbReference type="Pfam" id="PF01513">
    <property type="entry name" value="NAD_kinase"/>
    <property type="match status" value="1"/>
</dbReference>
<keyword evidence="6" id="KW-0547">Nucleotide-binding</keyword>
<comment type="function">
    <text evidence="6">Involved in the regulation of the intracellular balance of NAD and NADP, and is a key enzyme in the biosynthesis of NADP. Catalyzes specifically the phosphorylation on 2'-hydroxyl of the adenosine moiety of NAD to yield NADP.</text>
</comment>
<dbReference type="HAMAP" id="MF_00361">
    <property type="entry name" value="NAD_kinase"/>
    <property type="match status" value="1"/>
</dbReference>
<dbReference type="GO" id="GO:0046872">
    <property type="term" value="F:metal ion binding"/>
    <property type="evidence" value="ECO:0007669"/>
    <property type="project" value="UniProtKB-UniRule"/>
</dbReference>
<feature type="active site" description="Proton acceptor" evidence="6">
    <location>
        <position position="89"/>
    </location>
</feature>
<dbReference type="SUPFAM" id="SSF111331">
    <property type="entry name" value="NAD kinase/diacylglycerol kinase-like"/>
    <property type="match status" value="1"/>
</dbReference>
<feature type="binding site" evidence="6">
    <location>
        <begin position="171"/>
        <end position="172"/>
    </location>
    <ligand>
        <name>NAD(+)</name>
        <dbReference type="ChEBI" id="CHEBI:57540"/>
    </ligand>
</feature>
<dbReference type="STRING" id="1641165.XM38_11635"/>
<reference evidence="7 8" key="1">
    <citation type="journal article" date="2016" name="Biochim. Biophys. Acta">
        <title>Characterization of red-shifted phycobilisomes isolated from the chlorophyll f-containing cyanobacterium Halomicronema hongdechloris.</title>
        <authorList>
            <person name="Li Y."/>
            <person name="Lin Y."/>
            <person name="Garvey C.J."/>
            <person name="Birch D."/>
            <person name="Corkery R.W."/>
            <person name="Loughlin P.C."/>
            <person name="Scheer H."/>
            <person name="Willows R.D."/>
            <person name="Chen M."/>
        </authorList>
    </citation>
    <scope>NUCLEOTIDE SEQUENCE [LARGE SCALE GENOMIC DNA]</scope>
    <source>
        <strain evidence="7 8">C2206</strain>
    </source>
</reference>
<dbReference type="Gene3D" id="3.40.50.10330">
    <property type="entry name" value="Probable inorganic polyphosphate/atp-NAD kinase, domain 1"/>
    <property type="match status" value="1"/>
</dbReference>
<keyword evidence="4 6" id="KW-0520">NAD</keyword>
<dbReference type="EMBL" id="CP021983">
    <property type="protein sequence ID" value="ASC70028.1"/>
    <property type="molecule type" value="Genomic_DNA"/>
</dbReference>
<dbReference type="GO" id="GO:0051287">
    <property type="term" value="F:NAD binding"/>
    <property type="evidence" value="ECO:0007669"/>
    <property type="project" value="UniProtKB-ARBA"/>
</dbReference>
<keyword evidence="8" id="KW-1185">Reference proteome</keyword>
<comment type="similarity">
    <text evidence="6">Belongs to the NAD kinase family.</text>
</comment>
<evidence type="ECO:0000256" key="6">
    <source>
        <dbReference type="HAMAP-Rule" id="MF_00361"/>
    </source>
</evidence>
<dbReference type="NCBIfam" id="NF002731">
    <property type="entry name" value="PRK02645.1"/>
    <property type="match status" value="1"/>
</dbReference>
<dbReference type="InterPro" id="IPR016064">
    <property type="entry name" value="NAD/diacylglycerol_kinase_sf"/>
</dbReference>
<dbReference type="GO" id="GO:0005737">
    <property type="term" value="C:cytoplasm"/>
    <property type="evidence" value="ECO:0007669"/>
    <property type="project" value="UniProtKB-SubCell"/>
</dbReference>
<comment type="catalytic activity">
    <reaction evidence="5 6">
        <text>NAD(+) + ATP = ADP + NADP(+) + H(+)</text>
        <dbReference type="Rhea" id="RHEA:18629"/>
        <dbReference type="ChEBI" id="CHEBI:15378"/>
        <dbReference type="ChEBI" id="CHEBI:30616"/>
        <dbReference type="ChEBI" id="CHEBI:57540"/>
        <dbReference type="ChEBI" id="CHEBI:58349"/>
        <dbReference type="ChEBI" id="CHEBI:456216"/>
        <dbReference type="EC" id="2.7.1.23"/>
    </reaction>
</comment>
<keyword evidence="2 6" id="KW-0418">Kinase</keyword>
<evidence type="ECO:0000313" key="7">
    <source>
        <dbReference type="EMBL" id="ASC70028.1"/>
    </source>
</evidence>
<protein>
    <recommendedName>
        <fullName evidence="6">NAD kinase</fullName>
        <ecNumber evidence="6">2.7.1.23</ecNumber>
    </recommendedName>
    <alternativeName>
        <fullName evidence="6">ATP-dependent NAD kinase</fullName>
    </alternativeName>
</protein>
<comment type="subcellular location">
    <subcellularLocation>
        <location evidence="6">Cytoplasm</location>
    </subcellularLocation>
</comment>
<keyword evidence="6" id="KW-0067">ATP-binding</keyword>
<dbReference type="KEGG" id="hhg:XM38_009580"/>
<evidence type="ECO:0000256" key="5">
    <source>
        <dbReference type="ARBA" id="ARBA00047925"/>
    </source>
</evidence>
<dbReference type="Pfam" id="PF20143">
    <property type="entry name" value="NAD_kinase_C"/>
    <property type="match status" value="1"/>
</dbReference>
<evidence type="ECO:0000256" key="4">
    <source>
        <dbReference type="ARBA" id="ARBA00023027"/>
    </source>
</evidence>
<dbReference type="PANTHER" id="PTHR20275:SF0">
    <property type="entry name" value="NAD KINASE"/>
    <property type="match status" value="1"/>
</dbReference>
<comment type="caution">
    <text evidence="6">Lacks conserved residue(s) required for the propagation of feature annotation.</text>
</comment>
<feature type="binding site" evidence="6">
    <location>
        <begin position="89"/>
        <end position="90"/>
    </location>
    <ligand>
        <name>NAD(+)</name>
        <dbReference type="ChEBI" id="CHEBI:57540"/>
    </ligand>
</feature>
<name>A0A1Z3HIB5_9CYAN</name>
<dbReference type="Gene3D" id="2.60.200.30">
    <property type="entry name" value="Probable inorganic polyphosphate/atp-NAD kinase, domain 2"/>
    <property type="match status" value="1"/>
</dbReference>
<dbReference type="Proteomes" id="UP000191901">
    <property type="component" value="Chromosome"/>
</dbReference>
<dbReference type="InterPro" id="IPR017437">
    <property type="entry name" value="ATP-NAD_kinase_PpnK-typ_C"/>
</dbReference>
<dbReference type="PANTHER" id="PTHR20275">
    <property type="entry name" value="NAD KINASE"/>
    <property type="match status" value="1"/>
</dbReference>
<evidence type="ECO:0000256" key="3">
    <source>
        <dbReference type="ARBA" id="ARBA00022857"/>
    </source>
</evidence>
<dbReference type="GO" id="GO:0019674">
    <property type="term" value="P:NAD+ metabolic process"/>
    <property type="evidence" value="ECO:0007669"/>
    <property type="project" value="InterPro"/>
</dbReference>
<evidence type="ECO:0000256" key="1">
    <source>
        <dbReference type="ARBA" id="ARBA00022679"/>
    </source>
</evidence>
<dbReference type="InterPro" id="IPR002504">
    <property type="entry name" value="NADK"/>
</dbReference>
<dbReference type="GO" id="GO:0006741">
    <property type="term" value="P:NADP+ biosynthetic process"/>
    <property type="evidence" value="ECO:0007669"/>
    <property type="project" value="UniProtKB-UniRule"/>
</dbReference>
<keyword evidence="1 6" id="KW-0808">Transferase</keyword>
<accession>A0A1Z3HIB5</accession>
<dbReference type="EC" id="2.7.1.23" evidence="6"/>
<dbReference type="GO" id="GO:0003951">
    <property type="term" value="F:NAD+ kinase activity"/>
    <property type="evidence" value="ECO:0007669"/>
    <property type="project" value="UniProtKB-UniRule"/>
</dbReference>
<proteinExistence type="inferred from homology"/>
<evidence type="ECO:0000313" key="8">
    <source>
        <dbReference type="Proteomes" id="UP000191901"/>
    </source>
</evidence>